<dbReference type="AlphaFoldDB" id="A0A368FZS9"/>
<keyword evidence="2" id="KW-1185">Reference proteome</keyword>
<comment type="caution">
    <text evidence="1">The sequence shown here is derived from an EMBL/GenBank/DDBJ whole genome shotgun (WGS) entry which is preliminary data.</text>
</comment>
<dbReference type="Proteomes" id="UP000252519">
    <property type="component" value="Unassembled WGS sequence"/>
</dbReference>
<dbReference type="EMBL" id="JOJR01000570">
    <property type="protein sequence ID" value="RCN36280.1"/>
    <property type="molecule type" value="Genomic_DNA"/>
</dbReference>
<evidence type="ECO:0000313" key="2">
    <source>
        <dbReference type="Proteomes" id="UP000252519"/>
    </source>
</evidence>
<reference evidence="1 2" key="1">
    <citation type="submission" date="2014-10" db="EMBL/GenBank/DDBJ databases">
        <title>Draft genome of the hookworm Ancylostoma caninum.</title>
        <authorList>
            <person name="Mitreva M."/>
        </authorList>
    </citation>
    <scope>NUCLEOTIDE SEQUENCE [LARGE SCALE GENOMIC DNA]</scope>
    <source>
        <strain evidence="1 2">Baltimore</strain>
    </source>
</reference>
<sequence>MWPLKVKKVSTAYSRKPFSGACLKKMTVQFPTINQLLVLRYDYWIDWYTACSCDVHYLRVCATVLHEESIPCIQVRYGNFSNHTIAS</sequence>
<protein>
    <submittedName>
        <fullName evidence="1">Uncharacterized protein</fullName>
    </submittedName>
</protein>
<evidence type="ECO:0000313" key="1">
    <source>
        <dbReference type="EMBL" id="RCN36280.1"/>
    </source>
</evidence>
<organism evidence="1 2">
    <name type="scientific">Ancylostoma caninum</name>
    <name type="common">Dog hookworm</name>
    <dbReference type="NCBI Taxonomy" id="29170"/>
    <lineage>
        <taxon>Eukaryota</taxon>
        <taxon>Metazoa</taxon>
        <taxon>Ecdysozoa</taxon>
        <taxon>Nematoda</taxon>
        <taxon>Chromadorea</taxon>
        <taxon>Rhabditida</taxon>
        <taxon>Rhabditina</taxon>
        <taxon>Rhabditomorpha</taxon>
        <taxon>Strongyloidea</taxon>
        <taxon>Ancylostomatidae</taxon>
        <taxon>Ancylostomatinae</taxon>
        <taxon>Ancylostoma</taxon>
    </lineage>
</organism>
<name>A0A368FZS9_ANCCA</name>
<proteinExistence type="predicted"/>
<accession>A0A368FZS9</accession>
<gene>
    <name evidence="1" type="ORF">ANCCAN_17823</name>
</gene>